<dbReference type="GO" id="GO:0016491">
    <property type="term" value="F:oxidoreductase activity"/>
    <property type="evidence" value="ECO:0007669"/>
    <property type="project" value="UniProtKB-ARBA"/>
</dbReference>
<feature type="region of interest" description="Disordered" evidence="1">
    <location>
        <begin position="33"/>
        <end position="66"/>
    </location>
</feature>
<accession>A0A221KEH2</accession>
<dbReference type="KEGG" id="vff:VITFI_CDS1581"/>
<name>A0A221KEH2_VITFI</name>
<feature type="domain" description="Cysteine-rich" evidence="2">
    <location>
        <begin position="75"/>
        <end position="155"/>
    </location>
</feature>
<evidence type="ECO:0000313" key="3">
    <source>
        <dbReference type="EMBL" id="ASM77359.1"/>
    </source>
</evidence>
<dbReference type="Proteomes" id="UP000199729">
    <property type="component" value="Chromosome"/>
</dbReference>
<protein>
    <submittedName>
        <fullName evidence="3">Fe-S oxidoreductase</fullName>
    </submittedName>
</protein>
<dbReference type="PANTHER" id="PTHR30296">
    <property type="entry name" value="UNCHARACTERIZED PROTEIN YKGE"/>
    <property type="match status" value="1"/>
</dbReference>
<feature type="domain" description="Cysteine-rich" evidence="2">
    <location>
        <begin position="211"/>
        <end position="295"/>
    </location>
</feature>
<dbReference type="Pfam" id="PF02754">
    <property type="entry name" value="CCG"/>
    <property type="match status" value="2"/>
</dbReference>
<dbReference type="EMBL" id="CP022423">
    <property type="protein sequence ID" value="ASM77359.1"/>
    <property type="molecule type" value="Genomic_DNA"/>
</dbReference>
<proteinExistence type="predicted"/>
<reference evidence="3 4" key="1">
    <citation type="submission" date="2017-07" db="EMBL/GenBank/DDBJ databases">
        <title>Complete Genome Sequence of the cosmetic ferment Vitreoscilla filiformis (ATCC15551).</title>
        <authorList>
            <person name="Contreras S."/>
            <person name="Sagory-Zalkind P."/>
            <person name="Blanquart H."/>
            <person name="Iltis A."/>
            <person name="Morand S.C."/>
        </authorList>
    </citation>
    <scope>NUCLEOTIDE SEQUENCE [LARGE SCALE GENOMIC DNA]</scope>
    <source>
        <strain evidence="3 4">ATCC 15551</strain>
    </source>
</reference>
<gene>
    <name evidence="3" type="ORF">VITFI_CDS1581</name>
</gene>
<dbReference type="GO" id="GO:0005829">
    <property type="term" value="C:cytosol"/>
    <property type="evidence" value="ECO:0007669"/>
    <property type="project" value="TreeGrafter"/>
</dbReference>
<dbReference type="InterPro" id="IPR004017">
    <property type="entry name" value="Cys_rich_dom"/>
</dbReference>
<dbReference type="PANTHER" id="PTHR30296:SF0">
    <property type="entry name" value="LACTATE UTILIZATION PROTEIN A"/>
    <property type="match status" value="1"/>
</dbReference>
<keyword evidence="4" id="KW-1185">Reference proteome</keyword>
<sequence length="334" mass="34824">MALHDGTFQTLGELIGEAGVELVFHGKTSENIGLTTSPPSVAGRTMPRHPHSPPPRTFAMPAASPSSPSPRPARVYFFATCVVDVFAPQAGLDAIELIRRAGIAVDFPEGQSCCGQPAYTSGYTAEARQVAAAQLALFPLDQPIVVPSGSCGGMMVHHWPLLFADDAALHAQAQAVAARVVEFSHFARDVLGLAEFAQASQAAQAQRPVKVALHTSCSARREMGVHLPSRALLAALPGVEVVQQAREAECCGFGGTFSARHPAISGAMVADKLASVRDAGAEVLVSADCGCLLNLHHAAQKAGGCDAGQPRCVHLGSFLRERLGLPGAAHHVTD</sequence>
<evidence type="ECO:0000256" key="1">
    <source>
        <dbReference type="SAM" id="MobiDB-lite"/>
    </source>
</evidence>
<organism evidence="3 4">
    <name type="scientific">Vitreoscilla filiformis</name>
    <dbReference type="NCBI Taxonomy" id="63"/>
    <lineage>
        <taxon>Bacteria</taxon>
        <taxon>Pseudomonadati</taxon>
        <taxon>Pseudomonadota</taxon>
        <taxon>Betaproteobacteria</taxon>
        <taxon>Neisseriales</taxon>
        <taxon>Neisseriaceae</taxon>
        <taxon>Vitreoscilla</taxon>
    </lineage>
</organism>
<evidence type="ECO:0000313" key="4">
    <source>
        <dbReference type="Proteomes" id="UP000199729"/>
    </source>
</evidence>
<dbReference type="AlphaFoldDB" id="A0A221KEH2"/>
<evidence type="ECO:0000259" key="2">
    <source>
        <dbReference type="Pfam" id="PF02754"/>
    </source>
</evidence>